<comment type="caution">
    <text evidence="3">The sequence shown here is derived from an EMBL/GenBank/DDBJ whole genome shotgun (WGS) entry which is preliminary data.</text>
</comment>
<dbReference type="AlphaFoldDB" id="A0A226EQQ7"/>
<gene>
    <name evidence="3" type="ORF">Fcan01_06168</name>
</gene>
<sequence length="493" mass="55506">MFKKLLGAKKLDKAEAATPLIIPKEDQPLVAQSEQDGDDGVGGGGGDMGGEMVKANSKAASSLVRQSEKHRFDLYVPKDRAAWLEYLVTLVKKRTKIEYLNDRELRKVIMRARPNLAGKKPVVKFDPDSPICFHWTVEQTADWIVIAGFPFLKEAFLMNQISGRRLVLIDCSALNQMGMTDLFEMKKVTARIRELLKIPAPNILRAIMRIPPFEKFIKRKVHLGKETDALTFEKFCQQEGFNYSMLKGNKNAVIPCTCEVRILPLGQVDDDEEEVEESEGEDISLLNAPTVEFVVRNLEARDKTVSYIIELMIENVFMPNSERTYGKVAESFKAGLEKSFDEMGNMSPQERLEFATTVARSLMDELQHTADILCDLELLQNYIQEEISPERLEWLQSCAAEFMENVLPIASLMALGELDLETIFEQEPEFSNFVDGVIVEAEKRIKVMELPGLSVTDISSGTGMVKVVLEQVVDNVVEVGDDDILRQTQGKLS</sequence>
<dbReference type="PANTHER" id="PTHR46829:SF1">
    <property type="entry name" value="STERILE ALPHA MOTIF DOMAIN-CONTAINING PROTEIN 15"/>
    <property type="match status" value="1"/>
</dbReference>
<feature type="compositionally biased region" description="Gly residues" evidence="1">
    <location>
        <begin position="40"/>
        <end position="49"/>
    </location>
</feature>
<dbReference type="SUPFAM" id="SSF47769">
    <property type="entry name" value="SAM/Pointed domain"/>
    <property type="match status" value="1"/>
</dbReference>
<dbReference type="InterPro" id="IPR001660">
    <property type="entry name" value="SAM"/>
</dbReference>
<proteinExistence type="predicted"/>
<reference evidence="3 4" key="1">
    <citation type="submission" date="2015-12" db="EMBL/GenBank/DDBJ databases">
        <title>The genome of Folsomia candida.</title>
        <authorList>
            <person name="Faddeeva A."/>
            <person name="Derks M.F."/>
            <person name="Anvar Y."/>
            <person name="Smit S."/>
            <person name="Van Straalen N."/>
            <person name="Roelofs D."/>
        </authorList>
    </citation>
    <scope>NUCLEOTIDE SEQUENCE [LARGE SCALE GENOMIC DNA]</scope>
    <source>
        <strain evidence="3 4">VU population</strain>
        <tissue evidence="3">Whole body</tissue>
    </source>
</reference>
<dbReference type="EMBL" id="LNIX01000002">
    <property type="protein sequence ID" value="OXA59384.1"/>
    <property type="molecule type" value="Genomic_DNA"/>
</dbReference>
<keyword evidence="4" id="KW-1185">Reference proteome</keyword>
<dbReference type="PANTHER" id="PTHR46829">
    <property type="entry name" value="STERILE ALPHA MOTIF DOMAIN-CONTAINING PROTEIN 15"/>
    <property type="match status" value="1"/>
</dbReference>
<dbReference type="Pfam" id="PF07647">
    <property type="entry name" value="SAM_2"/>
    <property type="match status" value="1"/>
</dbReference>
<evidence type="ECO:0000259" key="2">
    <source>
        <dbReference type="PROSITE" id="PS50105"/>
    </source>
</evidence>
<dbReference type="Gene3D" id="1.10.150.50">
    <property type="entry name" value="Transcription Factor, Ets-1"/>
    <property type="match status" value="1"/>
</dbReference>
<feature type="region of interest" description="Disordered" evidence="1">
    <location>
        <begin position="24"/>
        <end position="52"/>
    </location>
</feature>
<name>A0A226EQQ7_FOLCA</name>
<dbReference type="InterPro" id="IPR013761">
    <property type="entry name" value="SAM/pointed_sf"/>
</dbReference>
<dbReference type="PROSITE" id="PS50105">
    <property type="entry name" value="SAM_DOMAIN"/>
    <property type="match status" value="1"/>
</dbReference>
<dbReference type="OrthoDB" id="6133291at2759"/>
<dbReference type="Proteomes" id="UP000198287">
    <property type="component" value="Unassembled WGS sequence"/>
</dbReference>
<evidence type="ECO:0000256" key="1">
    <source>
        <dbReference type="SAM" id="MobiDB-lite"/>
    </source>
</evidence>
<accession>A0A226EQQ7</accession>
<protein>
    <submittedName>
        <fullName evidence="3">Sterile alpha motif domain-containing protein 15</fullName>
    </submittedName>
</protein>
<dbReference type="SMART" id="SM00454">
    <property type="entry name" value="SAM"/>
    <property type="match status" value="1"/>
</dbReference>
<evidence type="ECO:0000313" key="3">
    <source>
        <dbReference type="EMBL" id="OXA59384.1"/>
    </source>
</evidence>
<organism evidence="3 4">
    <name type="scientific">Folsomia candida</name>
    <name type="common">Springtail</name>
    <dbReference type="NCBI Taxonomy" id="158441"/>
    <lineage>
        <taxon>Eukaryota</taxon>
        <taxon>Metazoa</taxon>
        <taxon>Ecdysozoa</taxon>
        <taxon>Arthropoda</taxon>
        <taxon>Hexapoda</taxon>
        <taxon>Collembola</taxon>
        <taxon>Entomobryomorpha</taxon>
        <taxon>Isotomoidea</taxon>
        <taxon>Isotomidae</taxon>
        <taxon>Proisotominae</taxon>
        <taxon>Folsomia</taxon>
    </lineage>
</organism>
<evidence type="ECO:0000313" key="4">
    <source>
        <dbReference type="Proteomes" id="UP000198287"/>
    </source>
</evidence>
<feature type="domain" description="SAM" evidence="2">
    <location>
        <begin position="135"/>
        <end position="198"/>
    </location>
</feature>